<dbReference type="InterPro" id="IPR011539">
    <property type="entry name" value="RHD_DNA_bind_dom"/>
</dbReference>
<protein>
    <submittedName>
        <fullName evidence="2">NFATC3 isoform 22</fullName>
    </submittedName>
</protein>
<feature type="domain" description="RHD" evidence="1">
    <location>
        <begin position="33"/>
        <end position="85"/>
    </location>
</feature>
<proteinExistence type="predicted"/>
<dbReference type="GO" id="GO:0005667">
    <property type="term" value="C:transcription regulator complex"/>
    <property type="evidence" value="ECO:0007669"/>
    <property type="project" value="TreeGrafter"/>
</dbReference>
<dbReference type="AlphaFoldDB" id="A0A2J8VVB2"/>
<sequence>LKKDSCGDQFLSVPSPFTWSKPKPGHTPIFRTSSLPPLDWPLPAHFGQCELKIEVQPKAHHRAHYETEGSRGAVKASTGGHPVVKESKIYSSFDVVFDAQLLLSLGKKKVYGKHSRYLTTLTWKLLSIITTYNFLARSSHMALLTCRSTGKSSPWLGRLSSSKLCILW</sequence>
<dbReference type="GO" id="GO:0033173">
    <property type="term" value="P:calcineurin-NFAT signaling cascade"/>
    <property type="evidence" value="ECO:0007669"/>
    <property type="project" value="TreeGrafter"/>
</dbReference>
<evidence type="ECO:0000313" key="2">
    <source>
        <dbReference type="EMBL" id="PNJ61426.1"/>
    </source>
</evidence>
<comment type="caution">
    <text evidence="2">The sequence shown here is derived from an EMBL/GenBank/DDBJ whole genome shotgun (WGS) entry which is preliminary data.</text>
</comment>
<evidence type="ECO:0000259" key="1">
    <source>
        <dbReference type="PROSITE" id="PS50254"/>
    </source>
</evidence>
<reference evidence="2" key="1">
    <citation type="submission" date="2017-12" db="EMBL/GenBank/DDBJ databases">
        <title>High-resolution comparative analysis of great ape genomes.</title>
        <authorList>
            <person name="Pollen A."/>
            <person name="Hastie A."/>
            <person name="Hormozdiari F."/>
            <person name="Dougherty M."/>
            <person name="Liu R."/>
            <person name="Chaisson M."/>
            <person name="Hoppe E."/>
            <person name="Hill C."/>
            <person name="Pang A."/>
            <person name="Hillier L."/>
            <person name="Baker C."/>
            <person name="Armstrong J."/>
            <person name="Shendure J."/>
            <person name="Paten B."/>
            <person name="Wilson R."/>
            <person name="Chao H."/>
            <person name="Schneider V."/>
            <person name="Ventura M."/>
            <person name="Kronenberg Z."/>
            <person name="Murali S."/>
            <person name="Gordon D."/>
            <person name="Cantsilieris S."/>
            <person name="Munson K."/>
            <person name="Nelson B."/>
            <person name="Raja A."/>
            <person name="Underwood J."/>
            <person name="Diekhans M."/>
            <person name="Fiddes I."/>
            <person name="Haussler D."/>
            <person name="Eichler E."/>
        </authorList>
    </citation>
    <scope>NUCLEOTIDE SEQUENCE [LARGE SCALE GENOMIC DNA]</scope>
    <source>
        <strain evidence="2">Susie</strain>
    </source>
</reference>
<dbReference type="SUPFAM" id="SSF49417">
    <property type="entry name" value="p53-like transcription factors"/>
    <property type="match status" value="1"/>
</dbReference>
<dbReference type="GO" id="GO:0000981">
    <property type="term" value="F:DNA-binding transcription factor activity, RNA polymerase II-specific"/>
    <property type="evidence" value="ECO:0007669"/>
    <property type="project" value="TreeGrafter"/>
</dbReference>
<feature type="non-terminal residue" evidence="2">
    <location>
        <position position="1"/>
    </location>
</feature>
<feature type="non-terminal residue" evidence="2">
    <location>
        <position position="168"/>
    </location>
</feature>
<gene>
    <name evidence="2" type="ORF">CR201_G0015157</name>
</gene>
<dbReference type="PANTHER" id="PTHR12533:SF6">
    <property type="entry name" value="NUCLEAR FACTOR OF ACTIVATED T-CELLS, CYTOPLASMIC 3"/>
    <property type="match status" value="1"/>
</dbReference>
<accession>A0A2J8VVB2</accession>
<dbReference type="EMBL" id="NDHI03003408">
    <property type="protein sequence ID" value="PNJ61426.1"/>
    <property type="molecule type" value="Genomic_DNA"/>
</dbReference>
<dbReference type="GO" id="GO:0000978">
    <property type="term" value="F:RNA polymerase II cis-regulatory region sequence-specific DNA binding"/>
    <property type="evidence" value="ECO:0007669"/>
    <property type="project" value="TreeGrafter"/>
</dbReference>
<dbReference type="InterPro" id="IPR008967">
    <property type="entry name" value="p53-like_TF_DNA-bd_sf"/>
</dbReference>
<dbReference type="PROSITE" id="PS50254">
    <property type="entry name" value="REL_2"/>
    <property type="match status" value="1"/>
</dbReference>
<organism evidence="2">
    <name type="scientific">Pongo abelii</name>
    <name type="common">Sumatran orangutan</name>
    <name type="synonym">Pongo pygmaeus abelii</name>
    <dbReference type="NCBI Taxonomy" id="9601"/>
    <lineage>
        <taxon>Eukaryota</taxon>
        <taxon>Metazoa</taxon>
        <taxon>Chordata</taxon>
        <taxon>Craniata</taxon>
        <taxon>Vertebrata</taxon>
        <taxon>Euteleostomi</taxon>
        <taxon>Mammalia</taxon>
        <taxon>Eutheria</taxon>
        <taxon>Euarchontoglires</taxon>
        <taxon>Primates</taxon>
        <taxon>Haplorrhini</taxon>
        <taxon>Catarrhini</taxon>
        <taxon>Hominidae</taxon>
        <taxon>Pongo</taxon>
    </lineage>
</organism>
<dbReference type="Gene3D" id="2.60.40.340">
    <property type="entry name" value="Rel homology domain (RHD), DNA-binding domain"/>
    <property type="match status" value="1"/>
</dbReference>
<dbReference type="InterPro" id="IPR037059">
    <property type="entry name" value="RHD_DNA_bind_dom_sf"/>
</dbReference>
<name>A0A2J8VVB2_PONAB</name>
<dbReference type="PANTHER" id="PTHR12533">
    <property type="entry name" value="NFAT"/>
    <property type="match status" value="1"/>
</dbReference>
<dbReference type="InterPro" id="IPR008366">
    <property type="entry name" value="NFAT"/>
</dbReference>